<feature type="compositionally biased region" description="Basic and acidic residues" evidence="4">
    <location>
        <begin position="940"/>
        <end position="973"/>
    </location>
</feature>
<keyword evidence="1" id="KW-0479">Metal-binding</keyword>
<protein>
    <recommendedName>
        <fullName evidence="5">CW-type domain-containing protein</fullName>
    </recommendedName>
</protein>
<feature type="domain" description="CW-type" evidence="5">
    <location>
        <begin position="646"/>
        <end position="699"/>
    </location>
</feature>
<feature type="compositionally biased region" description="Basic and acidic residues" evidence="4">
    <location>
        <begin position="1103"/>
        <end position="1126"/>
    </location>
</feature>
<feature type="compositionally biased region" description="Basic and acidic residues" evidence="4">
    <location>
        <begin position="1319"/>
        <end position="1344"/>
    </location>
</feature>
<dbReference type="Proteomes" id="UP001165190">
    <property type="component" value="Unassembled WGS sequence"/>
</dbReference>
<feature type="compositionally biased region" description="Polar residues" evidence="4">
    <location>
        <begin position="1182"/>
        <end position="1191"/>
    </location>
</feature>
<feature type="compositionally biased region" description="Basic and acidic residues" evidence="4">
    <location>
        <begin position="841"/>
        <end position="873"/>
    </location>
</feature>
<feature type="compositionally biased region" description="Basic and acidic residues" evidence="4">
    <location>
        <begin position="1236"/>
        <end position="1252"/>
    </location>
</feature>
<evidence type="ECO:0000259" key="5">
    <source>
        <dbReference type="PROSITE" id="PS51050"/>
    </source>
</evidence>
<feature type="compositionally biased region" description="Acidic residues" evidence="4">
    <location>
        <begin position="40"/>
        <end position="50"/>
    </location>
</feature>
<name>A0A9W7H3S4_HIBTR</name>
<feature type="region of interest" description="Disordered" evidence="4">
    <location>
        <begin position="1553"/>
        <end position="1579"/>
    </location>
</feature>
<sequence>MISLGSNDARKGLGLGFGGRKMEEAELEEGEACSYNNNNDDYDASTDPEADLSSLSYIDEKIQHVLGHLQKDFEGGVSAENLGAKFGGYGSFLPTYTRSPSWPHPKSPPSQSCNASRSPKNMASEDVHRNSEYWASGSQSRKAGPPPPINFGTLPALKASSVNDSIEQKVSITPGDADELASRCESVNKKAANMPDQKILKVRIKVGSDNLSTQKNAAIYSGLGLDVSPSSSLDESPLGSEGMHREAQEPLFESPTSILRFMTSFPLAGETLLSPLPDHVLNLIVKGKVPKENRSDSGKGDGILLGDKKARSVEKKDFPAERKSCNNREMGNGNGAVSKKEVDIDILACEELVSRTLKLPLLSDSCSAVSKVKNKGIARNKGVHDVAEESVEPRFAQEIGWESPRAGSARKALEEQKTSPLGDISGCVKKSGYNIADKTYDSFKADTNTLKGSKALDSEVVDPPNQKVIQRVTSPEQDNMKLPSAKEHVSSGGKRKSKGSHSNGSLDAEGAKESLRVGSSLMPNNKQTAHMNSYTNKRETGGKKFERSFQKAEDMNRDVYEDIGESEREENQTSSWEILSEDRSKIADKIEKSTSAIHNGHSDKLSGKKTEGVLATELCPRATMGAHSISANMNVAGTSLATAAPVLIRENWVCCDKCQKWRLLPININPADLPEKWLCSMLNWLPSMNRCSVEEEETTKAVFALYHVPAVQSQTHLQSNPVNIMSTAASSDALQADQNPLHLGSHSMLPGGRKKHFLKEISNATDKDGPISTKNIQSSVQSGSLPDVTQSPVVGEPGLNPLIKCDLPAEKHKNNQKERHKLLEHSSDGGGIKASKVKGKRITDHQDSLRPSKKVKGETLHLADEDWMFDHAGKGGPSTSNGFPNTSVGKDQPNHSQHFSYKDSKSDKDGQQVSGKRLKGKVQVSLTDGPLAPTDCDDVEVSRKRKDDERASNHPHDNRVLVKEEFSENENRREKKTRVSKSGGKDSSASKSSGKLEKKGKHEQKHLSGQDLCSTLSQRSLDGTDSMKRNSGSAQPSLAATTSSSKVSCSHESKPGFHETKGSSVESVSSSPMRICNPDKLPLTRNVAGKDEYCDTGLFVSDSPRRCPAVEDNGGSDKSETLRKENTSAAAQHASLEPLLDIQDNDGDQFGGSKAKAPIEPSPDTRKRQFMNGTDDYLGQDAQISGKSATINEHCDEENQNENRGNANVSHPRKSGKGSSWSKDRSHNFKSGFVDLHQDHAPSNDVKPRDGRNQFSERPGVKSDEIENRFVENKVSLGKLSGEIGKRENQSNGRSDAKLVANGGQDVMSTVKQNLVQGRDGEEYTKRFHSENSDHAEIASERGKSLPPSGETQNEIPTRHPNSLSGSQKRNGADGSQAHDALKVHKQIKKADRQSRSQQNNSRHSTAGGRVRDVGAPSPMRKDSSSQAANNALKEAKDLKHMADRVKNSGSNGESTSLYFQAALKFLHSASLLESCNNESTKHGEMSQSVEIYSSTAKLCEFCAREYERLKDMAAASLAYKCMEVAYMRVIYSCHGNASRDRHELQAALQMVPPGESPASDVDNLNQPTSADKAAFPKGVNSSQVAGSHVISARNRPNFERLLNFVQYVNYAIEASRKSRATLAAASSSLEGAKSGEAISSVKKALDFSFQDVDGVLRLIRVAMEAISH</sequence>
<keyword evidence="2" id="KW-0863">Zinc-finger</keyword>
<feature type="compositionally biased region" description="Polar residues" evidence="4">
    <location>
        <begin position="1350"/>
        <end position="1370"/>
    </location>
</feature>
<dbReference type="GO" id="GO:0008270">
    <property type="term" value="F:zinc ion binding"/>
    <property type="evidence" value="ECO:0007669"/>
    <property type="project" value="UniProtKB-KW"/>
</dbReference>
<gene>
    <name evidence="6" type="ORF">HRI_000609400</name>
</gene>
<feature type="compositionally biased region" description="Basic and acidic residues" evidence="4">
    <location>
        <begin position="1049"/>
        <end position="1061"/>
    </location>
</feature>
<feature type="region of interest" description="Disordered" evidence="4">
    <location>
        <begin position="764"/>
        <end position="796"/>
    </location>
</feature>
<evidence type="ECO:0000256" key="4">
    <source>
        <dbReference type="SAM" id="MobiDB-lite"/>
    </source>
</evidence>
<dbReference type="PANTHER" id="PTHR46524:SF7">
    <property type="entry name" value="CW-TYPE ZINC FINGER"/>
    <property type="match status" value="1"/>
</dbReference>
<evidence type="ECO:0000256" key="3">
    <source>
        <dbReference type="ARBA" id="ARBA00022833"/>
    </source>
</evidence>
<evidence type="ECO:0000313" key="6">
    <source>
        <dbReference type="EMBL" id="GMI69401.1"/>
    </source>
</evidence>
<feature type="region of interest" description="Disordered" evidence="4">
    <location>
        <begin position="471"/>
        <end position="510"/>
    </location>
</feature>
<feature type="compositionally biased region" description="Basic and acidic residues" evidence="4">
    <location>
        <begin position="813"/>
        <end position="827"/>
    </location>
</feature>
<reference evidence="6" key="1">
    <citation type="submission" date="2023-05" db="EMBL/GenBank/DDBJ databases">
        <title>Genome and transcriptome analyses reveal genes involved in the formation of fine ridges on petal epidermal cells in Hibiscus trionum.</title>
        <authorList>
            <person name="Koshimizu S."/>
            <person name="Masuda S."/>
            <person name="Ishii T."/>
            <person name="Shirasu K."/>
            <person name="Hoshino A."/>
            <person name="Arita M."/>
        </authorList>
    </citation>
    <scope>NUCLEOTIDE SEQUENCE</scope>
    <source>
        <strain evidence="6">Hamamatsu line</strain>
    </source>
</reference>
<accession>A0A9W7H3S4</accession>
<dbReference type="PROSITE" id="PS51050">
    <property type="entry name" value="ZF_CW"/>
    <property type="match status" value="1"/>
</dbReference>
<comment type="caution">
    <text evidence="6">The sequence shown here is derived from an EMBL/GenBank/DDBJ whole genome shotgun (WGS) entry which is preliminary data.</text>
</comment>
<dbReference type="InterPro" id="IPR055300">
    <property type="entry name" value="CWZF3/5/7"/>
</dbReference>
<dbReference type="OrthoDB" id="757982at2759"/>
<feature type="compositionally biased region" description="Polar residues" evidence="4">
    <location>
        <begin position="1011"/>
        <end position="1042"/>
    </location>
</feature>
<organism evidence="6 7">
    <name type="scientific">Hibiscus trionum</name>
    <name type="common">Flower of an hour</name>
    <dbReference type="NCBI Taxonomy" id="183268"/>
    <lineage>
        <taxon>Eukaryota</taxon>
        <taxon>Viridiplantae</taxon>
        <taxon>Streptophyta</taxon>
        <taxon>Embryophyta</taxon>
        <taxon>Tracheophyta</taxon>
        <taxon>Spermatophyta</taxon>
        <taxon>Magnoliopsida</taxon>
        <taxon>eudicotyledons</taxon>
        <taxon>Gunneridae</taxon>
        <taxon>Pentapetalae</taxon>
        <taxon>rosids</taxon>
        <taxon>malvids</taxon>
        <taxon>Malvales</taxon>
        <taxon>Malvaceae</taxon>
        <taxon>Malvoideae</taxon>
        <taxon>Hibiscus</taxon>
    </lineage>
</organism>
<evidence type="ECO:0000256" key="1">
    <source>
        <dbReference type="ARBA" id="ARBA00022723"/>
    </source>
</evidence>
<feature type="region of interest" description="Disordered" evidence="4">
    <location>
        <begin position="813"/>
        <end position="1082"/>
    </location>
</feature>
<feature type="region of interest" description="Disordered" evidence="4">
    <location>
        <begin position="99"/>
        <end position="155"/>
    </location>
</feature>
<keyword evidence="7" id="KW-1185">Reference proteome</keyword>
<dbReference type="Gene3D" id="3.30.40.100">
    <property type="match status" value="1"/>
</dbReference>
<dbReference type="InterPro" id="IPR056406">
    <property type="entry name" value="THD_CWZF3/5/7"/>
</dbReference>
<dbReference type="EMBL" id="BSYR01000006">
    <property type="protein sequence ID" value="GMI69401.1"/>
    <property type="molecule type" value="Genomic_DNA"/>
</dbReference>
<evidence type="ECO:0000313" key="7">
    <source>
        <dbReference type="Proteomes" id="UP001165190"/>
    </source>
</evidence>
<dbReference type="PANTHER" id="PTHR46524">
    <property type="entry name" value="CW-TYPE ZINC FINGER"/>
    <property type="match status" value="1"/>
</dbReference>
<feature type="compositionally biased region" description="Polar residues" evidence="4">
    <location>
        <begin position="772"/>
        <end position="792"/>
    </location>
</feature>
<feature type="region of interest" description="Disordered" evidence="4">
    <location>
        <begin position="1103"/>
        <end position="1264"/>
    </location>
</feature>
<feature type="compositionally biased region" description="Polar residues" evidence="4">
    <location>
        <begin position="877"/>
        <end position="899"/>
    </location>
</feature>
<evidence type="ECO:0000256" key="2">
    <source>
        <dbReference type="ARBA" id="ARBA00022771"/>
    </source>
</evidence>
<dbReference type="InterPro" id="IPR011124">
    <property type="entry name" value="Znf_CW"/>
</dbReference>
<keyword evidence="3" id="KW-0862">Zinc</keyword>
<feature type="compositionally biased region" description="Low complexity" evidence="4">
    <location>
        <begin position="980"/>
        <end position="993"/>
    </location>
</feature>
<feature type="region of interest" description="Disordered" evidence="4">
    <location>
        <begin position="28"/>
        <end position="51"/>
    </location>
</feature>
<feature type="compositionally biased region" description="Basic and acidic residues" evidence="4">
    <location>
        <begin position="900"/>
        <end position="910"/>
    </location>
</feature>
<dbReference type="Pfam" id="PF07496">
    <property type="entry name" value="zf-CW"/>
    <property type="match status" value="1"/>
</dbReference>
<feature type="region of interest" description="Disordered" evidence="4">
    <location>
        <begin position="1317"/>
        <end position="1429"/>
    </location>
</feature>
<proteinExistence type="predicted"/>
<dbReference type="Pfam" id="PF24756">
    <property type="entry name" value="THD_CWZF3-5-7"/>
    <property type="match status" value="1"/>
</dbReference>